<protein>
    <submittedName>
        <fullName evidence="2">Uncharacterized protein</fullName>
    </submittedName>
</protein>
<reference evidence="2" key="4">
    <citation type="submission" date="2025-09" db="UniProtKB">
        <authorList>
            <consortium name="Ensembl"/>
        </authorList>
    </citation>
    <scope>IDENTIFICATION</scope>
</reference>
<sequence length="49" mass="5877">SFKIWRGKMKLDRTRTGRCWRMWSSLQNFLTYVVLLGVAPFILKKLDCI</sequence>
<dbReference type="Bgee" id="ENSSSCG00000035710">
    <property type="expression patterns" value="Expressed in pituitary gland and 19 other cell types or tissues"/>
</dbReference>
<evidence type="ECO:0000313" key="3">
    <source>
        <dbReference type="Proteomes" id="UP000008227"/>
    </source>
</evidence>
<organism evidence="2 3">
    <name type="scientific">Sus scrofa</name>
    <name type="common">Pig</name>
    <dbReference type="NCBI Taxonomy" id="9823"/>
    <lineage>
        <taxon>Eukaryota</taxon>
        <taxon>Metazoa</taxon>
        <taxon>Chordata</taxon>
        <taxon>Craniata</taxon>
        <taxon>Vertebrata</taxon>
        <taxon>Euteleostomi</taxon>
        <taxon>Mammalia</taxon>
        <taxon>Eutheria</taxon>
        <taxon>Laurasiatheria</taxon>
        <taxon>Artiodactyla</taxon>
        <taxon>Suina</taxon>
        <taxon>Suidae</taxon>
        <taxon>Sus</taxon>
    </lineage>
</organism>
<reference evidence="2" key="3">
    <citation type="submission" date="2025-08" db="UniProtKB">
        <authorList>
            <consortium name="Ensembl"/>
        </authorList>
    </citation>
    <scope>IDENTIFICATION</scope>
</reference>
<dbReference type="AlphaFoldDB" id="A0A287AJA3"/>
<feature type="transmembrane region" description="Helical" evidence="1">
    <location>
        <begin position="20"/>
        <end position="43"/>
    </location>
</feature>
<accession>A0A287AJA3</accession>
<evidence type="ECO:0000256" key="1">
    <source>
        <dbReference type="SAM" id="Phobius"/>
    </source>
</evidence>
<reference evidence="3" key="1">
    <citation type="submission" date="2009-11" db="EMBL/GenBank/DDBJ databases">
        <authorList>
            <consortium name="Porcine genome sequencing project"/>
        </authorList>
    </citation>
    <scope>NUCLEOTIDE SEQUENCE [LARGE SCALE GENOMIC DNA]</scope>
    <source>
        <strain evidence="3">Duroc</strain>
    </source>
</reference>
<evidence type="ECO:0000313" key="2">
    <source>
        <dbReference type="Ensembl" id="ENSSSCP00000044089.1"/>
    </source>
</evidence>
<keyword evidence="1" id="KW-0472">Membrane</keyword>
<dbReference type="InParanoid" id="A0A287AJA3"/>
<dbReference type="Proteomes" id="UP000008227">
    <property type="component" value="Chromosome 18"/>
</dbReference>
<keyword evidence="1" id="KW-1133">Transmembrane helix</keyword>
<keyword evidence="1" id="KW-0812">Transmembrane</keyword>
<name>A0A287AJA3_PIG</name>
<dbReference type="Ensembl" id="ENSSSCT00000049921.1">
    <property type="protein sequence ID" value="ENSSSCP00000044089.1"/>
    <property type="gene ID" value="ENSSSCG00000035710.1"/>
</dbReference>
<keyword evidence="3" id="KW-1185">Reference proteome</keyword>
<proteinExistence type="predicted"/>
<reference evidence="2" key="2">
    <citation type="journal article" date="2020" name="Gigascience">
        <title>An improved pig reference genome sequence to enable pig genetics and genomics research.</title>
        <authorList>
            <person name="Warr A."/>
            <person name="Affara N."/>
            <person name="Aken B."/>
            <person name="Beiki H."/>
            <person name="Bickhart D.M."/>
            <person name="Billis K."/>
            <person name="Chow W."/>
            <person name="Eory L."/>
            <person name="Finlayson H.A."/>
            <person name="Flicek P."/>
            <person name="Giron C.G."/>
            <person name="Griffin D.K."/>
            <person name="Hall R."/>
            <person name="Hannum G."/>
            <person name="Hourlier T."/>
            <person name="Howe K."/>
            <person name="Hume D.A."/>
            <person name="Izuogu O."/>
            <person name="Kim K."/>
            <person name="Koren S."/>
            <person name="Liu H."/>
            <person name="Manchanda N."/>
            <person name="Martin F.J."/>
            <person name="Nonneman D.J."/>
            <person name="O'Connor R.E."/>
            <person name="Phillippy A.M."/>
            <person name="Rohrer G.A."/>
            <person name="Rosen B.D."/>
            <person name="Rund L.A."/>
            <person name="Sargent C.A."/>
            <person name="Schook L.B."/>
            <person name="Schroeder S.G."/>
            <person name="Schwartz A.S."/>
            <person name="Skinner B.M."/>
            <person name="Talbot R."/>
            <person name="Tseng E."/>
            <person name="Tuggle C.K."/>
            <person name="Watson M."/>
            <person name="Smith T.P.L."/>
            <person name="Archibald A.L."/>
        </authorList>
    </citation>
    <scope>NUCLEOTIDE SEQUENCE [LARGE SCALE GENOMIC DNA]</scope>
    <source>
        <strain evidence="2">Duroc</strain>
    </source>
</reference>